<dbReference type="RefSeq" id="XP_058310449.1">
    <property type="nucleotide sequence ID" value="XM_058450987.1"/>
</dbReference>
<organism evidence="2 3">
    <name type="scientific">Penicillium cinerascens</name>
    <dbReference type="NCBI Taxonomy" id="70096"/>
    <lineage>
        <taxon>Eukaryota</taxon>
        <taxon>Fungi</taxon>
        <taxon>Dikarya</taxon>
        <taxon>Ascomycota</taxon>
        <taxon>Pezizomycotina</taxon>
        <taxon>Eurotiomycetes</taxon>
        <taxon>Eurotiomycetidae</taxon>
        <taxon>Eurotiales</taxon>
        <taxon>Aspergillaceae</taxon>
        <taxon>Penicillium</taxon>
    </lineage>
</organism>
<protein>
    <submittedName>
        <fullName evidence="2">Uncharacterized protein</fullName>
    </submittedName>
</protein>
<sequence length="155" mass="16849">MPPKQAKPDPRSSTILFKKHKTTVLLSLQSHESVTSAKEKLLQALKSRHLSDINGDAVPDNPAQIELGVPVDRSDLEKGWMGLTTDIPGEEDGSKKNGGKKNASDTLQTAGLQNGHSVAFRFRKTGAGDELDTDMELNDPGWDVIIPSFDDEEEA</sequence>
<comment type="caution">
    <text evidence="2">The sequence shown here is derived from an EMBL/GenBank/DDBJ whole genome shotgun (WGS) entry which is preliminary data.</text>
</comment>
<dbReference type="EMBL" id="JAPQKR010000008">
    <property type="protein sequence ID" value="KAJ5212279.1"/>
    <property type="molecule type" value="Genomic_DNA"/>
</dbReference>
<accession>A0A9W9N331</accession>
<dbReference type="OrthoDB" id="5376498at2759"/>
<dbReference type="Proteomes" id="UP001150904">
    <property type="component" value="Unassembled WGS sequence"/>
</dbReference>
<feature type="region of interest" description="Disordered" evidence="1">
    <location>
        <begin position="81"/>
        <end position="112"/>
    </location>
</feature>
<dbReference type="AlphaFoldDB" id="A0A9W9N331"/>
<feature type="region of interest" description="Disordered" evidence="1">
    <location>
        <begin position="131"/>
        <end position="155"/>
    </location>
</feature>
<keyword evidence="3" id="KW-1185">Reference proteome</keyword>
<reference evidence="2" key="1">
    <citation type="submission" date="2022-12" db="EMBL/GenBank/DDBJ databases">
        <authorList>
            <person name="Petersen C."/>
        </authorList>
    </citation>
    <scope>NUCLEOTIDE SEQUENCE</scope>
    <source>
        <strain evidence="2">IBT 15544</strain>
    </source>
</reference>
<dbReference type="GeneID" id="83178288"/>
<name>A0A9W9N331_9EURO</name>
<evidence type="ECO:0000256" key="1">
    <source>
        <dbReference type="SAM" id="MobiDB-lite"/>
    </source>
</evidence>
<evidence type="ECO:0000313" key="3">
    <source>
        <dbReference type="Proteomes" id="UP001150904"/>
    </source>
</evidence>
<gene>
    <name evidence="2" type="ORF">N7498_003925</name>
</gene>
<evidence type="ECO:0000313" key="2">
    <source>
        <dbReference type="EMBL" id="KAJ5212279.1"/>
    </source>
</evidence>
<reference evidence="2" key="2">
    <citation type="journal article" date="2023" name="IMA Fungus">
        <title>Comparative genomic study of the Penicillium genus elucidates a diverse pangenome and 15 lateral gene transfer events.</title>
        <authorList>
            <person name="Petersen C."/>
            <person name="Sorensen T."/>
            <person name="Nielsen M.R."/>
            <person name="Sondergaard T.E."/>
            <person name="Sorensen J.L."/>
            <person name="Fitzpatrick D.A."/>
            <person name="Frisvad J.C."/>
            <person name="Nielsen K.L."/>
        </authorList>
    </citation>
    <scope>NUCLEOTIDE SEQUENCE</scope>
    <source>
        <strain evidence="2">IBT 15544</strain>
    </source>
</reference>
<proteinExistence type="predicted"/>